<accession>A0A2N9VV47</accession>
<reference evidence="3" key="1">
    <citation type="journal article" date="2017" name="Int J Environ Stud">
        <title>Does the Miocene-Pliocene relict legume Oxytropis triphylla form nitrogen-fixing nodules with a combination of bacterial strains?</title>
        <authorList>
            <person name="Safronova V."/>
            <person name="Belimov A."/>
            <person name="Sazanova A."/>
            <person name="Kuznetsova I."/>
            <person name="Popova J."/>
            <person name="Andronov E."/>
            <person name="Verkhozina A."/>
            <person name="Tikhonovich I."/>
        </authorList>
    </citation>
    <scope>NUCLEOTIDE SEQUENCE [LARGE SCALE GENOMIC DNA]</scope>
    <source>
        <strain evidence="3">Tri-38</strain>
    </source>
</reference>
<feature type="domain" description="N-acetyltransferase" evidence="1">
    <location>
        <begin position="1"/>
        <end position="81"/>
    </location>
</feature>
<dbReference type="SUPFAM" id="SSF55729">
    <property type="entry name" value="Acyl-CoA N-acyltransferases (Nat)"/>
    <property type="match status" value="1"/>
</dbReference>
<sequence>MSYHWLFVELLFVPETLRGKNLGSQLLLRAEEIAMDQNCVGIWLDTFEFHAPEFYIKKGYEVFGKLQVATAIKLSNILQMRTEFTVPSTCTCILVTFRDSTQFSLETKCPRLRMTVP</sequence>
<dbReference type="Pfam" id="PF00583">
    <property type="entry name" value="Acetyltransf_1"/>
    <property type="match status" value="1"/>
</dbReference>
<dbReference type="CDD" id="cd04301">
    <property type="entry name" value="NAT_SF"/>
    <property type="match status" value="1"/>
</dbReference>
<dbReference type="OrthoDB" id="9787920at2"/>
<dbReference type="Gene3D" id="3.40.630.30">
    <property type="match status" value="1"/>
</dbReference>
<dbReference type="PROSITE" id="PS51186">
    <property type="entry name" value="GNAT"/>
    <property type="match status" value="1"/>
</dbReference>
<name>A0A2N9VV47_9HYPH</name>
<organism evidence="2 3">
    <name type="scientific">Phyllobacterium zundukense</name>
    <dbReference type="NCBI Taxonomy" id="1867719"/>
    <lineage>
        <taxon>Bacteria</taxon>
        <taxon>Pseudomonadati</taxon>
        <taxon>Pseudomonadota</taxon>
        <taxon>Alphaproteobacteria</taxon>
        <taxon>Hyphomicrobiales</taxon>
        <taxon>Phyllobacteriaceae</taxon>
        <taxon>Phyllobacterium</taxon>
    </lineage>
</organism>
<dbReference type="InterPro" id="IPR000182">
    <property type="entry name" value="GNAT_dom"/>
</dbReference>
<dbReference type="EMBL" id="MZMT01000041">
    <property type="protein sequence ID" value="PIO43365.1"/>
    <property type="molecule type" value="Genomic_DNA"/>
</dbReference>
<evidence type="ECO:0000313" key="3">
    <source>
        <dbReference type="Proteomes" id="UP000232163"/>
    </source>
</evidence>
<evidence type="ECO:0000259" key="1">
    <source>
        <dbReference type="PROSITE" id="PS51186"/>
    </source>
</evidence>
<dbReference type="GO" id="GO:0016747">
    <property type="term" value="F:acyltransferase activity, transferring groups other than amino-acyl groups"/>
    <property type="evidence" value="ECO:0007669"/>
    <property type="project" value="InterPro"/>
</dbReference>
<proteinExistence type="predicted"/>
<keyword evidence="3" id="KW-1185">Reference proteome</keyword>
<dbReference type="AlphaFoldDB" id="A0A2N9VV47"/>
<gene>
    <name evidence="2" type="ORF">B5P45_18440</name>
</gene>
<protein>
    <recommendedName>
        <fullName evidence="1">N-acetyltransferase domain-containing protein</fullName>
    </recommendedName>
</protein>
<comment type="caution">
    <text evidence="2">The sequence shown here is derived from an EMBL/GenBank/DDBJ whole genome shotgun (WGS) entry which is preliminary data.</text>
</comment>
<dbReference type="InterPro" id="IPR016181">
    <property type="entry name" value="Acyl_CoA_acyltransferase"/>
</dbReference>
<dbReference type="RefSeq" id="WP_100002851.1">
    <property type="nucleotide sequence ID" value="NZ_MZMT01000041.1"/>
</dbReference>
<evidence type="ECO:0000313" key="2">
    <source>
        <dbReference type="EMBL" id="PIO43365.1"/>
    </source>
</evidence>
<dbReference type="Proteomes" id="UP000232163">
    <property type="component" value="Unassembled WGS sequence"/>
</dbReference>